<protein>
    <submittedName>
        <fullName evidence="3">Uncharacterized protein</fullName>
    </submittedName>
</protein>
<feature type="signal peptide" evidence="1">
    <location>
        <begin position="1"/>
        <end position="21"/>
    </location>
</feature>
<dbReference type="AlphaFoldDB" id="A0A5B0NQU3"/>
<evidence type="ECO:0000256" key="1">
    <source>
        <dbReference type="SAM" id="SignalP"/>
    </source>
</evidence>
<reference evidence="4 5" key="1">
    <citation type="submission" date="2019-05" db="EMBL/GenBank/DDBJ databases">
        <title>Emergence of the Ug99 lineage of the wheat stem rust pathogen through somatic hybridization.</title>
        <authorList>
            <person name="Li F."/>
            <person name="Upadhyaya N.M."/>
            <person name="Sperschneider J."/>
            <person name="Matny O."/>
            <person name="Nguyen-Phuc H."/>
            <person name="Mago R."/>
            <person name="Raley C."/>
            <person name="Miller M.E."/>
            <person name="Silverstein K.A.T."/>
            <person name="Henningsen E."/>
            <person name="Hirsch C.D."/>
            <person name="Visser B."/>
            <person name="Pretorius Z.A."/>
            <person name="Steffenson B.J."/>
            <person name="Schwessinger B."/>
            <person name="Dodds P.N."/>
            <person name="Figueroa M."/>
        </authorList>
    </citation>
    <scope>NUCLEOTIDE SEQUENCE [LARGE SCALE GENOMIC DNA]</scope>
    <source>
        <strain evidence="3">21-0</strain>
        <strain evidence="2 5">Ug99</strain>
    </source>
</reference>
<keyword evidence="1" id="KW-0732">Signal</keyword>
<dbReference type="OrthoDB" id="10319565at2759"/>
<evidence type="ECO:0000313" key="3">
    <source>
        <dbReference type="EMBL" id="KAA1091313.1"/>
    </source>
</evidence>
<evidence type="ECO:0000313" key="4">
    <source>
        <dbReference type="Proteomes" id="UP000324748"/>
    </source>
</evidence>
<name>A0A5B0NQU3_PUCGR</name>
<evidence type="ECO:0000313" key="5">
    <source>
        <dbReference type="Proteomes" id="UP000325313"/>
    </source>
</evidence>
<evidence type="ECO:0000313" key="2">
    <source>
        <dbReference type="EMBL" id="KAA1075961.1"/>
    </source>
</evidence>
<proteinExistence type="predicted"/>
<dbReference type="EMBL" id="VSWC01000092">
    <property type="protein sequence ID" value="KAA1091313.1"/>
    <property type="molecule type" value="Genomic_DNA"/>
</dbReference>
<dbReference type="EMBL" id="VDEP01000471">
    <property type="protein sequence ID" value="KAA1075961.1"/>
    <property type="molecule type" value="Genomic_DNA"/>
</dbReference>
<dbReference type="Proteomes" id="UP000324748">
    <property type="component" value="Unassembled WGS sequence"/>
</dbReference>
<comment type="caution">
    <text evidence="3">The sequence shown here is derived from an EMBL/GenBank/DDBJ whole genome shotgun (WGS) entry which is preliminary data.</text>
</comment>
<sequence length="118" mass="12946">MNFLRLVGFLVSSGFFSDTFHVDVGAQNVPPPAKGIPCADPKLPVAWCQMDVYRKENKNHHLMGTKEGSKSKGPYTCAETGYNVACCKTAFKPGKHDISTLADLKSGCVDPRNHNFQE</sequence>
<accession>A0A5B0NQU3</accession>
<gene>
    <name evidence="3" type="ORF">PGT21_031092</name>
    <name evidence="2" type="ORF">PGTUg99_031418</name>
</gene>
<organism evidence="3 4">
    <name type="scientific">Puccinia graminis f. sp. tritici</name>
    <dbReference type="NCBI Taxonomy" id="56615"/>
    <lineage>
        <taxon>Eukaryota</taxon>
        <taxon>Fungi</taxon>
        <taxon>Dikarya</taxon>
        <taxon>Basidiomycota</taxon>
        <taxon>Pucciniomycotina</taxon>
        <taxon>Pucciniomycetes</taxon>
        <taxon>Pucciniales</taxon>
        <taxon>Pucciniaceae</taxon>
        <taxon>Puccinia</taxon>
    </lineage>
</organism>
<feature type="chain" id="PRO_5036366284" evidence="1">
    <location>
        <begin position="22"/>
        <end position="118"/>
    </location>
</feature>
<dbReference type="Proteomes" id="UP000325313">
    <property type="component" value="Unassembled WGS sequence"/>
</dbReference>
<keyword evidence="4" id="KW-1185">Reference proteome</keyword>